<protein>
    <submittedName>
        <fullName evidence="1">Uncharacterized protein</fullName>
    </submittedName>
</protein>
<accession>A0A2P8R3I1</accession>
<reference evidence="2" key="1">
    <citation type="submission" date="2017-10" db="EMBL/GenBank/DDBJ databases">
        <title>Campylobacter species from seals.</title>
        <authorList>
            <person name="Gilbert M.J."/>
            <person name="Zomer A.L."/>
            <person name="Timmerman A.J."/>
            <person name="Duim B."/>
            <person name="Wagenaar J.A."/>
        </authorList>
    </citation>
    <scope>NUCLEOTIDE SEQUENCE [LARGE SCALE GENOMIC DNA]</scope>
    <source>
        <strain evidence="2">17S00004-5</strain>
    </source>
</reference>
<dbReference type="Proteomes" id="UP000240535">
    <property type="component" value="Unassembled WGS sequence"/>
</dbReference>
<keyword evidence="2" id="KW-1185">Reference proteome</keyword>
<dbReference type="AlphaFoldDB" id="A0A2P8R3I1"/>
<name>A0A2P8R3I1_9BACT</name>
<dbReference type="RefSeq" id="WP_106869444.1">
    <property type="nucleotide sequence ID" value="NZ_CP053841.1"/>
</dbReference>
<evidence type="ECO:0000313" key="1">
    <source>
        <dbReference type="EMBL" id="PSM53049.1"/>
    </source>
</evidence>
<sequence length="152" mass="17087">MKNIDLNNTGGVGYSYESDGITVIVNSNKLKTSDKKDDKSSYGTAENALGGMVKAFEEQTHNLIDQNTKYMKDDFLNNVKNNKIPELKVLDQVEKSKFIEKALKSIDYIGRNAKLLSQPAGKLLDIKDLYQAKNREEFAKAATKIDMKEIYA</sequence>
<dbReference type="EMBL" id="PDHH01000001">
    <property type="protein sequence ID" value="PSM53049.1"/>
    <property type="molecule type" value="Genomic_DNA"/>
</dbReference>
<comment type="caution">
    <text evidence="1">The sequence shown here is derived from an EMBL/GenBank/DDBJ whole genome shotgun (WGS) entry which is preliminary data.</text>
</comment>
<proteinExistence type="predicted"/>
<evidence type="ECO:0000313" key="2">
    <source>
        <dbReference type="Proteomes" id="UP000240535"/>
    </source>
</evidence>
<gene>
    <name evidence="1" type="ORF">CQ405_00395</name>
</gene>
<organism evidence="1 2">
    <name type="scientific">Campylobacter blaseri</name>
    <dbReference type="NCBI Taxonomy" id="2042961"/>
    <lineage>
        <taxon>Bacteria</taxon>
        <taxon>Pseudomonadati</taxon>
        <taxon>Campylobacterota</taxon>
        <taxon>Epsilonproteobacteria</taxon>
        <taxon>Campylobacterales</taxon>
        <taxon>Campylobacteraceae</taxon>
        <taxon>Campylobacter</taxon>
    </lineage>
</organism>